<dbReference type="InterPro" id="IPR043502">
    <property type="entry name" value="DNA/RNA_pol_sf"/>
</dbReference>
<accession>A0ABN9XZI0</accession>
<dbReference type="Proteomes" id="UP001189429">
    <property type="component" value="Unassembled WGS sequence"/>
</dbReference>
<reference evidence="1" key="1">
    <citation type="submission" date="2023-10" db="EMBL/GenBank/DDBJ databases">
        <authorList>
            <person name="Chen Y."/>
            <person name="Shah S."/>
            <person name="Dougan E. K."/>
            <person name="Thang M."/>
            <person name="Chan C."/>
        </authorList>
    </citation>
    <scope>NUCLEOTIDE SEQUENCE [LARGE SCALE GENOMIC DNA]</scope>
</reference>
<dbReference type="InterPro" id="IPR036691">
    <property type="entry name" value="Endo/exonu/phosph_ase_sf"/>
</dbReference>
<organism evidence="1 2">
    <name type="scientific">Prorocentrum cordatum</name>
    <dbReference type="NCBI Taxonomy" id="2364126"/>
    <lineage>
        <taxon>Eukaryota</taxon>
        <taxon>Sar</taxon>
        <taxon>Alveolata</taxon>
        <taxon>Dinophyceae</taxon>
        <taxon>Prorocentrales</taxon>
        <taxon>Prorocentraceae</taxon>
        <taxon>Prorocentrum</taxon>
    </lineage>
</organism>
<keyword evidence="2" id="KW-1185">Reference proteome</keyword>
<dbReference type="EMBL" id="CAUYUJ010021581">
    <property type="protein sequence ID" value="CAK0905561.1"/>
    <property type="molecule type" value="Genomic_DNA"/>
</dbReference>
<comment type="caution">
    <text evidence="1">The sequence shown here is derived from an EMBL/GenBank/DDBJ whole genome shotgun (WGS) entry which is preliminary data.</text>
</comment>
<dbReference type="SUPFAM" id="SSF56672">
    <property type="entry name" value="DNA/RNA polymerases"/>
    <property type="match status" value="1"/>
</dbReference>
<evidence type="ECO:0008006" key="3">
    <source>
        <dbReference type="Google" id="ProtNLM"/>
    </source>
</evidence>
<evidence type="ECO:0000313" key="2">
    <source>
        <dbReference type="Proteomes" id="UP001189429"/>
    </source>
</evidence>
<feature type="non-terminal residue" evidence="1">
    <location>
        <position position="1"/>
    </location>
</feature>
<dbReference type="Gene3D" id="3.60.10.10">
    <property type="entry name" value="Endonuclease/exonuclease/phosphatase"/>
    <property type="match status" value="1"/>
</dbReference>
<proteinExistence type="predicted"/>
<dbReference type="SUPFAM" id="SSF56219">
    <property type="entry name" value="DNase I-like"/>
    <property type="match status" value="1"/>
</dbReference>
<protein>
    <recommendedName>
        <fullName evidence="3">Reverse transcriptase domain-containing protein</fullName>
    </recommendedName>
</protein>
<name>A0ABN9XZI0_9DINO</name>
<evidence type="ECO:0000313" key="1">
    <source>
        <dbReference type="EMBL" id="CAK0905561.1"/>
    </source>
</evidence>
<gene>
    <name evidence="1" type="ORF">PCOR1329_LOCUS81242</name>
</gene>
<sequence length="881" mass="96403">VAVTLWHSNVQGAPNQDDLRSALRHATRMDADVVVLTETHWDKTRAKERVSARSKFGHAFATASHTTTPNTAGVAIYGPAGRVASAVLRAGSTDVLIIGVYGHSGTKRASKAGRAALADALAVRAAAADLPTVMIGDWCIDYSRSRSLTTLDAKLGPPVSDELSAKSPSDHVQHCTEFAVGADADVTSLRRHHPLAPPASKALWLEAWERAATTTRLAEAAAGHDPSAYWQAWSDTLELSAGVPQHSLTRSDGDDVRRWTKVWKSAADHANTEEHRQPVAERRLRRVYRRLLQYGNIQGEDAALSASLARSLGSLVSDGNPHPATYDDAVCSVRRAIRAFEEEVIQSRLNQWRHQQQHHSMTSAYAYVRNAANAPPAAATDPTSGRLSGGCAASIEAAKRAWDAKMAAPPDTSSLDQYFAEAARYVAPVRPCVECGGKRHLEWDRFTVAGLKAAACGCRGTAAGPTDYDADFLLSMPTPAWQHLADLADMIMGTGIWPDALRAQNVTFIPKISSQDLRPIAVIPVVTRTLSRCLVQHYRFWTTRVQSTDAVGQLLRFEAAVTARIADNRPTVARTSDLASRFNHIDPSLAERAAVLHGMPDTHAHFLFSVNVDKPTILRGGEYAMRAPPPDSGLAQGDPNSPVGAAVVAATHKAILKSTVDGLQYFDTYVDDRTALTNSLEADRHYTLEVARLDRLTGQREDPKKGSMAAVFLTNGADRADSTLPLPLPLTSSRADNHIDTDIEVAARAPNGGQGSSRRMAMVRATMSLWRWDAPWVMADDTDLHSMRYDRDKTITGRQRHWAWRHGGAFWLTTDKGWLVEPFAVQFSAERSAFMLHGWHDQHRPQLCTLAYRVLNYKLAVFRPWHAAWLAAAASGRQQQQ</sequence>